<name>A0AAX3ZNR5_STRRO</name>
<organism evidence="1 2">
    <name type="scientific">Streptomyces rochei</name>
    <name type="common">Streptomyces parvullus</name>
    <dbReference type="NCBI Taxonomy" id="1928"/>
    <lineage>
        <taxon>Bacteria</taxon>
        <taxon>Bacillati</taxon>
        <taxon>Actinomycetota</taxon>
        <taxon>Actinomycetes</taxon>
        <taxon>Kitasatosporales</taxon>
        <taxon>Streptomycetaceae</taxon>
        <taxon>Streptomyces</taxon>
        <taxon>Streptomyces rochei group</taxon>
    </lineage>
</organism>
<sequence>MEVLGISVGFPAAGRGPVVTCVVLGGSRGEPQIQEACELRTAALEAIDQVEDLGRMLSSKLSALNPNAVVICVADVSPAGNRKAAPRHRLMIEGALGYVCRDHKIQQVVYRNGKEVGEALGLSKAEALARGKALDSRRSAAAAAALTALPASTTDPNLS</sequence>
<reference evidence="1" key="1">
    <citation type="submission" date="2023-03" db="EMBL/GenBank/DDBJ databases">
        <title>Borrelidin-producing and root-colonizing Streptomyces rochei is a potent biopesticide for soil-borne oomycete-caused plant diseases.</title>
        <authorList>
            <person name="Zhou D."/>
            <person name="Wang X."/>
            <person name="Navarro-Munoz J.C."/>
            <person name="Li W."/>
            <person name="Li J."/>
            <person name="Jiu M."/>
            <person name="Deng S."/>
            <person name="Ye Y."/>
            <person name="Daly P."/>
            <person name="Wei L."/>
        </authorList>
    </citation>
    <scope>NUCLEOTIDE SEQUENCE</scope>
    <source>
        <strain evidence="1">JK1</strain>
    </source>
</reference>
<gene>
    <name evidence="1" type="ORF">P7W03_23470</name>
</gene>
<dbReference type="AlphaFoldDB" id="A0AAX3ZNR5"/>
<dbReference type="EMBL" id="CP121271">
    <property type="protein sequence ID" value="WMC88351.1"/>
    <property type="molecule type" value="Genomic_DNA"/>
</dbReference>
<dbReference type="RefSeq" id="WP_168725240.1">
    <property type="nucleotide sequence ID" value="NZ_CP121271.1"/>
</dbReference>
<evidence type="ECO:0000313" key="2">
    <source>
        <dbReference type="Proteomes" id="UP001231701"/>
    </source>
</evidence>
<dbReference type="GeneID" id="90945052"/>
<proteinExistence type="predicted"/>
<evidence type="ECO:0000313" key="1">
    <source>
        <dbReference type="EMBL" id="WMC88351.1"/>
    </source>
</evidence>
<accession>A0AAX3ZNR5</accession>
<protein>
    <submittedName>
        <fullName evidence="1">Uncharacterized protein</fullName>
    </submittedName>
</protein>
<dbReference type="Proteomes" id="UP001231701">
    <property type="component" value="Chromosome"/>
</dbReference>